<evidence type="ECO:0000256" key="3">
    <source>
        <dbReference type="ARBA" id="ARBA00022927"/>
    </source>
</evidence>
<dbReference type="GO" id="GO:0015833">
    <property type="term" value="P:peptide transport"/>
    <property type="evidence" value="ECO:0007669"/>
    <property type="project" value="UniProtKB-KW"/>
</dbReference>
<dbReference type="InterPro" id="IPR030678">
    <property type="entry name" value="Peptide/Ni-bd"/>
</dbReference>
<organism evidence="6 7">
    <name type="scientific">Pseudomonas alkylphenolica</name>
    <dbReference type="NCBI Taxonomy" id="237609"/>
    <lineage>
        <taxon>Bacteria</taxon>
        <taxon>Pseudomonadati</taxon>
        <taxon>Pseudomonadota</taxon>
        <taxon>Gammaproteobacteria</taxon>
        <taxon>Pseudomonadales</taxon>
        <taxon>Pseudomonadaceae</taxon>
        <taxon>Pseudomonas</taxon>
    </lineage>
</organism>
<evidence type="ECO:0000256" key="1">
    <source>
        <dbReference type="ARBA" id="ARBA00022729"/>
    </source>
</evidence>
<accession>A0A077FBF9</accession>
<keyword evidence="1 4" id="KW-0732">Signal</keyword>
<dbReference type="InterPro" id="IPR039424">
    <property type="entry name" value="SBP_5"/>
</dbReference>
<evidence type="ECO:0000259" key="5">
    <source>
        <dbReference type="Pfam" id="PF00496"/>
    </source>
</evidence>
<dbReference type="RefSeq" id="WP_038613029.1">
    <property type="nucleotide sequence ID" value="NZ_CP009048.1"/>
</dbReference>
<dbReference type="KEGG" id="palk:PSAKL28_35600"/>
<dbReference type="GO" id="GO:1904680">
    <property type="term" value="F:peptide transmembrane transporter activity"/>
    <property type="evidence" value="ECO:0007669"/>
    <property type="project" value="TreeGrafter"/>
</dbReference>
<feature type="chain" id="PRO_5001718716" evidence="4">
    <location>
        <begin position="26"/>
        <end position="617"/>
    </location>
</feature>
<keyword evidence="3" id="KW-0813">Transport</keyword>
<reference evidence="6 7" key="1">
    <citation type="submission" date="2014-07" db="EMBL/GenBank/DDBJ databases">
        <authorList>
            <person name="Lee K."/>
            <person name="Lim J.Y."/>
            <person name="Hwang I."/>
        </authorList>
    </citation>
    <scope>NUCLEOTIDE SEQUENCE [LARGE SCALE GENOMIC DNA]</scope>
    <source>
        <strain evidence="6 7">KL28</strain>
    </source>
</reference>
<protein>
    <submittedName>
        <fullName evidence="6">Extracellular solute-binding protein</fullName>
    </submittedName>
</protein>
<dbReference type="CDD" id="cd08497">
    <property type="entry name" value="MbnE-like"/>
    <property type="match status" value="1"/>
</dbReference>
<keyword evidence="2" id="KW-0571">Peptide transport</keyword>
<dbReference type="eggNOG" id="COG4166">
    <property type="taxonomic scope" value="Bacteria"/>
</dbReference>
<dbReference type="InterPro" id="IPR000914">
    <property type="entry name" value="SBP_5_dom"/>
</dbReference>
<dbReference type="PANTHER" id="PTHR30290">
    <property type="entry name" value="PERIPLASMIC BINDING COMPONENT OF ABC TRANSPORTER"/>
    <property type="match status" value="1"/>
</dbReference>
<dbReference type="Gene3D" id="3.10.105.10">
    <property type="entry name" value="Dipeptide-binding Protein, Domain 3"/>
    <property type="match status" value="1"/>
</dbReference>
<dbReference type="AlphaFoldDB" id="A0A077FBF9"/>
<dbReference type="SUPFAM" id="SSF53850">
    <property type="entry name" value="Periplasmic binding protein-like II"/>
    <property type="match status" value="1"/>
</dbReference>
<dbReference type="Pfam" id="PF00496">
    <property type="entry name" value="SBP_bac_5"/>
    <property type="match status" value="1"/>
</dbReference>
<evidence type="ECO:0000256" key="2">
    <source>
        <dbReference type="ARBA" id="ARBA00022856"/>
    </source>
</evidence>
<dbReference type="Proteomes" id="UP000028931">
    <property type="component" value="Chromosome"/>
</dbReference>
<dbReference type="Gene3D" id="3.40.190.10">
    <property type="entry name" value="Periplasmic binding protein-like II"/>
    <property type="match status" value="1"/>
</dbReference>
<proteinExistence type="predicted"/>
<dbReference type="HOGENOM" id="CLU_023171_0_0_6"/>
<dbReference type="GO" id="GO:0043190">
    <property type="term" value="C:ATP-binding cassette (ABC) transporter complex"/>
    <property type="evidence" value="ECO:0007669"/>
    <property type="project" value="InterPro"/>
</dbReference>
<dbReference type="GO" id="GO:0030288">
    <property type="term" value="C:outer membrane-bounded periplasmic space"/>
    <property type="evidence" value="ECO:0007669"/>
    <property type="project" value="TreeGrafter"/>
</dbReference>
<evidence type="ECO:0000313" key="7">
    <source>
        <dbReference type="Proteomes" id="UP000028931"/>
    </source>
</evidence>
<evidence type="ECO:0000313" key="6">
    <source>
        <dbReference type="EMBL" id="AIL62712.1"/>
    </source>
</evidence>
<sequence length="617" mass="69950">MMSLPGLRLKAFALLLACFSFQALAAPQHALTLYDEAPKYPADFKHFDYVNPDAPKGGTFRQAGFGGFDSLNPFINKGVPADDIGLIYDTLMTQSLDEPFTEYGLVAGKIEKAPDNSWVRFYLRPQARFHDGHPVHAEDVVFTFNTLIKSGAPLFRGYYADVAEVIAEDPQRVLFKFKHSNNRELPLILGQLPVLPKHWWEGRDFTKGNLEIPLGSGPYKVAEVKAGRSVRYERVKDYWGKDLAVNRGFYNFDVMTTDYYRDSTVSLEALKAGQFDYRLETAAKSWATAYDVPAVREKRLIMEELPNGNPTGMQGFVFNLRRPVFQDVRVREALSLLLDFEWTNKQLFNGAYTRTDSYFENSEMAAKGLPDAAELKILEPLRGKVPEQVFSQAFANPVTDGSGMIREQQRKAYKLLQEAGWRIVDDKMVDAQGKPVSIEFLLAQTEFERILLPFKRNLADLGIDLVIRRVDVSQYINRLRSRDFDMIVGGYPQSNSPGNEQREFWQSAAADNPGSRNFIGLKDPAIDVLVEGLINADSRQSLIEHCRALDRVLQWGYYVIPNWHIKTWRVAYWNHIGHPKVSPKYDIGINTWWIKPDVEPAVPLNPAPDAPPTAGAQ</sequence>
<dbReference type="PANTHER" id="PTHR30290:SF64">
    <property type="entry name" value="ABC TRANSPORTER PERIPLASMIC BINDING PROTEIN"/>
    <property type="match status" value="1"/>
</dbReference>
<feature type="domain" description="Solute-binding protein family 5" evidence="5">
    <location>
        <begin position="106"/>
        <end position="509"/>
    </location>
</feature>
<dbReference type="EMBL" id="CP009048">
    <property type="protein sequence ID" value="AIL62712.1"/>
    <property type="molecule type" value="Genomic_DNA"/>
</dbReference>
<keyword evidence="3" id="KW-0653">Protein transport</keyword>
<dbReference type="FunFam" id="3.10.105.10:FF:000005">
    <property type="entry name" value="ABC transporter substrate-binding protein"/>
    <property type="match status" value="1"/>
</dbReference>
<gene>
    <name evidence="6" type="ORF">PSAKL28_35600</name>
</gene>
<dbReference type="OrthoDB" id="9803988at2"/>
<name>A0A077FBF9_9PSED</name>
<evidence type="ECO:0000256" key="4">
    <source>
        <dbReference type="SAM" id="SignalP"/>
    </source>
</evidence>
<dbReference type="GO" id="GO:0042884">
    <property type="term" value="P:microcin transport"/>
    <property type="evidence" value="ECO:0007669"/>
    <property type="project" value="TreeGrafter"/>
</dbReference>
<dbReference type="PIRSF" id="PIRSF002741">
    <property type="entry name" value="MppA"/>
    <property type="match status" value="1"/>
</dbReference>
<feature type="signal peptide" evidence="4">
    <location>
        <begin position="1"/>
        <end position="25"/>
    </location>
</feature>
<dbReference type="GO" id="GO:0015031">
    <property type="term" value="P:protein transport"/>
    <property type="evidence" value="ECO:0007669"/>
    <property type="project" value="UniProtKB-KW"/>
</dbReference>